<organism evidence="2 3">
    <name type="scientific">Peptoniphilus equinus</name>
    <dbReference type="NCBI Taxonomy" id="3016343"/>
    <lineage>
        <taxon>Bacteria</taxon>
        <taxon>Bacillati</taxon>
        <taxon>Bacillota</taxon>
        <taxon>Tissierellia</taxon>
        <taxon>Tissierellales</taxon>
        <taxon>Peptoniphilaceae</taxon>
        <taxon>Peptoniphilus</taxon>
    </lineage>
</organism>
<sequence length="181" mass="20911">MKSIEVLMTEHEAITAFVDRIEVECLRILEVHTVNTAFFRAAISYIREYADGIHHKKEEDILFRYMEDTLGTAAQKLVRSGMLVEHQLARSYCLGMEEYLNAYEATPNRHTMLQLLTHAMSYVNLLRQHIEKENGVVYPFAEAHLEEVIQQRVEDESAALCESESAYLARKKELEAVLYGK</sequence>
<dbReference type="PANTHER" id="PTHR39966">
    <property type="entry name" value="BLL2471 PROTEIN-RELATED"/>
    <property type="match status" value="1"/>
</dbReference>
<evidence type="ECO:0000313" key="3">
    <source>
        <dbReference type="Proteomes" id="UP001210339"/>
    </source>
</evidence>
<evidence type="ECO:0000313" key="2">
    <source>
        <dbReference type="EMBL" id="WBW50448.1"/>
    </source>
</evidence>
<dbReference type="EMBL" id="CP115667">
    <property type="protein sequence ID" value="WBW50448.1"/>
    <property type="molecule type" value="Genomic_DNA"/>
</dbReference>
<dbReference type="PANTHER" id="PTHR39966:SF1">
    <property type="entry name" value="HEMERYTHRIN-LIKE DOMAIN-CONTAINING PROTEIN"/>
    <property type="match status" value="1"/>
</dbReference>
<dbReference type="Proteomes" id="UP001210339">
    <property type="component" value="Chromosome"/>
</dbReference>
<feature type="domain" description="Hemerythrin-like" evidence="1">
    <location>
        <begin position="4"/>
        <end position="141"/>
    </location>
</feature>
<protein>
    <submittedName>
        <fullName evidence="2">Hemerythrin domain-containing protein</fullName>
    </submittedName>
</protein>
<dbReference type="RefSeq" id="WP_271191980.1">
    <property type="nucleotide sequence ID" value="NZ_CP115667.1"/>
</dbReference>
<accession>A0ABY7QUJ1</accession>
<evidence type="ECO:0000259" key="1">
    <source>
        <dbReference type="Pfam" id="PF01814"/>
    </source>
</evidence>
<dbReference type="InterPro" id="IPR012312">
    <property type="entry name" value="Hemerythrin-like"/>
</dbReference>
<proteinExistence type="predicted"/>
<gene>
    <name evidence="2" type="ORF">O6R05_02585</name>
</gene>
<keyword evidence="3" id="KW-1185">Reference proteome</keyword>
<name>A0ABY7QUJ1_9FIRM</name>
<dbReference type="Gene3D" id="1.20.120.520">
    <property type="entry name" value="nmb1532 protein domain like"/>
    <property type="match status" value="1"/>
</dbReference>
<dbReference type="Pfam" id="PF01814">
    <property type="entry name" value="Hemerythrin"/>
    <property type="match status" value="1"/>
</dbReference>
<reference evidence="2 3" key="1">
    <citation type="submission" date="2023-01" db="EMBL/GenBank/DDBJ databases">
        <authorList>
            <person name="Lee S.H."/>
            <person name="Jung H.S."/>
            <person name="Yun J.U."/>
        </authorList>
    </citation>
    <scope>NUCLEOTIDE SEQUENCE [LARGE SCALE GENOMIC DNA]</scope>
    <source>
        <strain evidence="2 3">CBA3646</strain>
    </source>
</reference>